<keyword evidence="9" id="KW-1185">Reference proteome</keyword>
<dbReference type="Gene3D" id="1.25.40.390">
    <property type="match status" value="1"/>
</dbReference>
<gene>
    <name evidence="8" type="ORF">CRP01_32190</name>
</gene>
<dbReference type="Proteomes" id="UP000223913">
    <property type="component" value="Unassembled WGS sequence"/>
</dbReference>
<organism evidence="8 9">
    <name type="scientific">Flavilitoribacter nigricans (strain ATCC 23147 / DSM 23189 / NBRC 102662 / NCIMB 1420 / SS-2)</name>
    <name type="common">Lewinella nigricans</name>
    <dbReference type="NCBI Taxonomy" id="1122177"/>
    <lineage>
        <taxon>Bacteria</taxon>
        <taxon>Pseudomonadati</taxon>
        <taxon>Bacteroidota</taxon>
        <taxon>Saprospiria</taxon>
        <taxon>Saprospirales</taxon>
        <taxon>Lewinellaceae</taxon>
        <taxon>Flavilitoribacter</taxon>
    </lineage>
</organism>
<keyword evidence="3" id="KW-0732">Signal</keyword>
<evidence type="ECO:0000256" key="1">
    <source>
        <dbReference type="ARBA" id="ARBA00004442"/>
    </source>
</evidence>
<evidence type="ECO:0000256" key="3">
    <source>
        <dbReference type="ARBA" id="ARBA00022729"/>
    </source>
</evidence>
<proteinExistence type="inferred from homology"/>
<dbReference type="OrthoDB" id="5694214at2"/>
<evidence type="ECO:0000256" key="5">
    <source>
        <dbReference type="ARBA" id="ARBA00023237"/>
    </source>
</evidence>
<dbReference type="Pfam" id="PF07980">
    <property type="entry name" value="SusD_RagB"/>
    <property type="match status" value="1"/>
</dbReference>
<evidence type="ECO:0000256" key="4">
    <source>
        <dbReference type="ARBA" id="ARBA00023136"/>
    </source>
</evidence>
<dbReference type="PROSITE" id="PS51257">
    <property type="entry name" value="PROKAR_LIPOPROTEIN"/>
    <property type="match status" value="1"/>
</dbReference>
<keyword evidence="4" id="KW-0472">Membrane</keyword>
<dbReference type="InterPro" id="IPR011990">
    <property type="entry name" value="TPR-like_helical_dom_sf"/>
</dbReference>
<reference evidence="8 9" key="1">
    <citation type="submission" date="2017-10" db="EMBL/GenBank/DDBJ databases">
        <title>The draft genome sequence of Lewinella nigricans NBRC 102662.</title>
        <authorList>
            <person name="Wang K."/>
        </authorList>
    </citation>
    <scope>NUCLEOTIDE SEQUENCE [LARGE SCALE GENOMIC DNA]</scope>
    <source>
        <strain evidence="8 9">NBRC 102662</strain>
    </source>
</reference>
<protein>
    <recommendedName>
        <fullName evidence="10">RagB/SusD family nutrient uptake outer membrane protein</fullName>
    </recommendedName>
</protein>
<feature type="domain" description="RagB/SusD" evidence="6">
    <location>
        <begin position="293"/>
        <end position="498"/>
    </location>
</feature>
<dbReference type="EMBL" id="PDUD01000040">
    <property type="protein sequence ID" value="PHN02443.1"/>
    <property type="molecule type" value="Genomic_DNA"/>
</dbReference>
<dbReference type="InterPro" id="IPR012944">
    <property type="entry name" value="SusD_RagB_dom"/>
</dbReference>
<evidence type="ECO:0000313" key="9">
    <source>
        <dbReference type="Proteomes" id="UP000223913"/>
    </source>
</evidence>
<comment type="caution">
    <text evidence="8">The sequence shown here is derived from an EMBL/GenBank/DDBJ whole genome shotgun (WGS) entry which is preliminary data.</text>
</comment>
<dbReference type="Pfam" id="PF14322">
    <property type="entry name" value="SusD-like_3"/>
    <property type="match status" value="1"/>
</dbReference>
<evidence type="ECO:0000256" key="2">
    <source>
        <dbReference type="ARBA" id="ARBA00006275"/>
    </source>
</evidence>
<dbReference type="InterPro" id="IPR033985">
    <property type="entry name" value="SusD-like_N"/>
</dbReference>
<evidence type="ECO:0000313" key="8">
    <source>
        <dbReference type="EMBL" id="PHN02443.1"/>
    </source>
</evidence>
<evidence type="ECO:0000259" key="6">
    <source>
        <dbReference type="Pfam" id="PF07980"/>
    </source>
</evidence>
<feature type="domain" description="SusD-like N-terminal" evidence="7">
    <location>
        <begin position="93"/>
        <end position="220"/>
    </location>
</feature>
<comment type="similarity">
    <text evidence="2">Belongs to the SusD family.</text>
</comment>
<dbReference type="AlphaFoldDB" id="A0A2D0N3U9"/>
<name>A0A2D0N3U9_FLAN2</name>
<dbReference type="GO" id="GO:0009279">
    <property type="term" value="C:cell outer membrane"/>
    <property type="evidence" value="ECO:0007669"/>
    <property type="project" value="UniProtKB-SubCell"/>
</dbReference>
<evidence type="ECO:0000259" key="7">
    <source>
        <dbReference type="Pfam" id="PF14322"/>
    </source>
</evidence>
<sequence>MNMKARKNQWIVPFSLLFILLTGCSKVLDKYDLNVVDDRIWEDEGQAILYLNNLYEDNMPPMSLGANDAYSDETFSSSQAITDLLYGFFGASDIDAVQALHRDNYRLIRQINICIEGLERSSLDEEVKRPILGQALFFRAWRYWEMVKLHGGIPMVNRVQDPFLEADLNVARSRTGESVDLIVADLDLAIDYLPVEWSLDRDRGRITSGAAAAFKGRVLLNWASPLFNRGNDLSRWQRAYDANTQAVDLLGQMSVPRALHPDFSTIFTVDVLNNTEAVLYRRFDPGAGADYTSGWEGRVRPPSGGGSGSSTPTWELVQAFPMQNGKHIEDPESGYDPTYYWRDRDPRFYATVAFNGSEWEMNGREMTHQWTYIRNIHENNRSPATGFYNRKATNPEIPQENISMTGTDWHEIRYAEVLLNLAECANELDNRSEALELVGRIRQRAGIDAGDGNFGIAASVSKEDLRELIMIERQVEFAFENKRYWDLRRRLMFRNDLGRYVKKLNGTQRHGLLIEPASPWDERILDADSPYRGWRRIDTVVLFNHVDIEDAESYNSYFNTETRVLESLIGGTTQSLNYLDLYDFFAVPSSFLQSAPLVEQTNGWVNGSFDPLAQ</sequence>
<keyword evidence="5" id="KW-0998">Cell outer membrane</keyword>
<evidence type="ECO:0008006" key="10">
    <source>
        <dbReference type="Google" id="ProtNLM"/>
    </source>
</evidence>
<dbReference type="SUPFAM" id="SSF48452">
    <property type="entry name" value="TPR-like"/>
    <property type="match status" value="1"/>
</dbReference>
<comment type="subcellular location">
    <subcellularLocation>
        <location evidence="1">Cell outer membrane</location>
    </subcellularLocation>
</comment>
<accession>A0A2D0N3U9</accession>